<keyword evidence="2" id="KW-1185">Reference proteome</keyword>
<dbReference type="Proteomes" id="UP001139516">
    <property type="component" value="Unassembled WGS sequence"/>
</dbReference>
<reference evidence="1" key="1">
    <citation type="submission" date="2022-04" db="EMBL/GenBank/DDBJ databases">
        <title>Roseomonas acroporae sp. nov., isolated from coral Acropora digitifera.</title>
        <authorList>
            <person name="Sun H."/>
        </authorList>
    </citation>
    <scope>NUCLEOTIDE SEQUENCE</scope>
    <source>
        <strain evidence="1">NAR14</strain>
    </source>
</reference>
<name>A0A9X2BSY3_9PROT</name>
<proteinExistence type="predicted"/>
<protein>
    <recommendedName>
        <fullName evidence="3">General stress protein 17M-like domain-containing protein</fullName>
    </recommendedName>
</protein>
<dbReference type="InterPro" id="IPR052948">
    <property type="entry name" value="Low_temp-induced_all0457"/>
</dbReference>
<organism evidence="1 2">
    <name type="scientific">Roseomonas acroporae</name>
    <dbReference type="NCBI Taxonomy" id="2937791"/>
    <lineage>
        <taxon>Bacteria</taxon>
        <taxon>Pseudomonadati</taxon>
        <taxon>Pseudomonadota</taxon>
        <taxon>Alphaproteobacteria</taxon>
        <taxon>Acetobacterales</taxon>
        <taxon>Roseomonadaceae</taxon>
        <taxon>Roseomonas</taxon>
    </lineage>
</organism>
<comment type="caution">
    <text evidence="1">The sequence shown here is derived from an EMBL/GenBank/DDBJ whole genome shotgun (WGS) entry which is preliminary data.</text>
</comment>
<dbReference type="AlphaFoldDB" id="A0A9X2BSY3"/>
<dbReference type="RefSeq" id="WP_248666159.1">
    <property type="nucleotide sequence ID" value="NZ_JALPRX010000023.1"/>
</dbReference>
<evidence type="ECO:0008006" key="3">
    <source>
        <dbReference type="Google" id="ProtNLM"/>
    </source>
</evidence>
<evidence type="ECO:0000313" key="2">
    <source>
        <dbReference type="Proteomes" id="UP001139516"/>
    </source>
</evidence>
<accession>A0A9X2BSY3</accession>
<gene>
    <name evidence="1" type="ORF">M0638_06520</name>
</gene>
<dbReference type="PANTHER" id="PTHR36109:SF2">
    <property type="entry name" value="MEMBRANE PROTEIN"/>
    <property type="match status" value="1"/>
</dbReference>
<dbReference type="EMBL" id="JALPRX010000023">
    <property type="protein sequence ID" value="MCK8784033.1"/>
    <property type="molecule type" value="Genomic_DNA"/>
</dbReference>
<sequence length="177" mass="16910">MAGSTVIRLYGSQDAAARTVAALEAAGFPREDIALVGGDAESAAAPILDAPEDPLTDHGDTAGGAGTGASIGSVLGGGTGLLAGLGLLAVPGLGPVVAAGWLVSALAGAAAGAAAGGLLGALTEAGVEEESARDHAEGVRRGGTLVTLRAPDPAAIAMAERIMARHGPIEPPPRDGA</sequence>
<dbReference type="PANTHER" id="PTHR36109">
    <property type="entry name" value="MEMBRANE PROTEIN-RELATED"/>
    <property type="match status" value="1"/>
</dbReference>
<evidence type="ECO:0000313" key="1">
    <source>
        <dbReference type="EMBL" id="MCK8784033.1"/>
    </source>
</evidence>